<evidence type="ECO:0000256" key="2">
    <source>
        <dbReference type="ARBA" id="ARBA00012925"/>
    </source>
</evidence>
<dbReference type="GO" id="GO:0008270">
    <property type="term" value="F:zinc ion binding"/>
    <property type="evidence" value="ECO:0007669"/>
    <property type="project" value="InterPro"/>
</dbReference>
<evidence type="ECO:0000256" key="5">
    <source>
        <dbReference type="ARBA" id="ARBA00048348"/>
    </source>
</evidence>
<dbReference type="PROSITE" id="PS00704">
    <property type="entry name" value="PROK_CO2_ANHYDRASE_1"/>
    <property type="match status" value="1"/>
</dbReference>
<evidence type="ECO:0000256" key="6">
    <source>
        <dbReference type="PIRSR" id="PIRSR601765-1"/>
    </source>
</evidence>
<evidence type="ECO:0000256" key="4">
    <source>
        <dbReference type="ARBA" id="ARBA00023239"/>
    </source>
</evidence>
<dbReference type="GO" id="GO:0004089">
    <property type="term" value="F:carbonate dehydratase activity"/>
    <property type="evidence" value="ECO:0007669"/>
    <property type="project" value="UniProtKB-EC"/>
</dbReference>
<dbReference type="Pfam" id="PF00484">
    <property type="entry name" value="Pro_CA"/>
    <property type="match status" value="1"/>
</dbReference>
<comment type="cofactor">
    <cofactor evidence="6">
        <name>Zn(2+)</name>
        <dbReference type="ChEBI" id="CHEBI:29105"/>
    </cofactor>
    <text evidence="6">Binds 1 zinc ion per subunit.</text>
</comment>
<dbReference type="PANTHER" id="PTHR11002:SF79">
    <property type="entry name" value="CARBONIC ANHYDRASE 2"/>
    <property type="match status" value="1"/>
</dbReference>
<dbReference type="Proteomes" id="UP000245125">
    <property type="component" value="Unassembled WGS sequence"/>
</dbReference>
<dbReference type="PANTHER" id="PTHR11002">
    <property type="entry name" value="CARBONIC ANHYDRASE"/>
    <property type="match status" value="1"/>
</dbReference>
<dbReference type="InterPro" id="IPR036874">
    <property type="entry name" value="Carbonic_anhydrase_sf"/>
</dbReference>
<keyword evidence="3 6" id="KW-0862">Zinc</keyword>
<feature type="binding site" evidence="6">
    <location>
        <position position="126"/>
    </location>
    <ligand>
        <name>Zn(2+)</name>
        <dbReference type="ChEBI" id="CHEBI:29105"/>
    </ligand>
</feature>
<feature type="binding site" evidence="6">
    <location>
        <position position="70"/>
    </location>
    <ligand>
        <name>Zn(2+)</name>
        <dbReference type="ChEBI" id="CHEBI:29105"/>
    </ligand>
</feature>
<keyword evidence="6" id="KW-0479">Metal-binding</keyword>
<dbReference type="SMART" id="SM00947">
    <property type="entry name" value="Pro_CA"/>
    <property type="match status" value="1"/>
</dbReference>
<dbReference type="OrthoDB" id="9797527at2"/>
<proteinExistence type="inferred from homology"/>
<evidence type="ECO:0000256" key="3">
    <source>
        <dbReference type="ARBA" id="ARBA00022833"/>
    </source>
</evidence>
<keyword evidence="4 7" id="KW-0456">Lyase</keyword>
<dbReference type="SUPFAM" id="SSF53056">
    <property type="entry name" value="beta-carbonic anhydrase, cab"/>
    <property type="match status" value="1"/>
</dbReference>
<dbReference type="Gene3D" id="3.40.1050.10">
    <property type="entry name" value="Carbonic anhydrase"/>
    <property type="match status" value="1"/>
</dbReference>
<evidence type="ECO:0000313" key="7">
    <source>
        <dbReference type="EMBL" id="SPQ00460.1"/>
    </source>
</evidence>
<evidence type="ECO:0000256" key="1">
    <source>
        <dbReference type="ARBA" id="ARBA00006217"/>
    </source>
</evidence>
<feature type="binding site" evidence="6">
    <location>
        <position position="72"/>
    </location>
    <ligand>
        <name>Zn(2+)</name>
        <dbReference type="ChEBI" id="CHEBI:29105"/>
    </ligand>
</feature>
<dbReference type="GO" id="GO:0015976">
    <property type="term" value="P:carbon utilization"/>
    <property type="evidence" value="ECO:0007669"/>
    <property type="project" value="InterPro"/>
</dbReference>
<dbReference type="CDD" id="cd03378">
    <property type="entry name" value="beta_CA_cladeC"/>
    <property type="match status" value="1"/>
</dbReference>
<sequence>MRLSKVLFGVFLSVAIAGLVYAGAGEDSLSKLKEGNKRFVTGELAKKDIGENRRQELTKGQSPFATVLSCSDSRVAPELIFDQGLGDIFIVRVAGNVVEPTTLGSIEYGVEHLHTPLLVILGHESCGAVKATLDAKGNPEGNIGAILKKIMPAVKTAKKVKKEPKDTLDIAVQENVKNTYKDVMKSKIVSELVHEGKLQVVAAEYYLGTGKVEMIDLGTSHGGHKGHH</sequence>
<comment type="catalytic activity">
    <reaction evidence="5">
        <text>hydrogencarbonate + H(+) = CO2 + H2O</text>
        <dbReference type="Rhea" id="RHEA:10748"/>
        <dbReference type="ChEBI" id="CHEBI:15377"/>
        <dbReference type="ChEBI" id="CHEBI:15378"/>
        <dbReference type="ChEBI" id="CHEBI:16526"/>
        <dbReference type="ChEBI" id="CHEBI:17544"/>
        <dbReference type="EC" id="4.2.1.1"/>
    </reaction>
</comment>
<comment type="similarity">
    <text evidence="1">Belongs to the beta-class carbonic anhydrase family.</text>
</comment>
<gene>
    <name evidence="7" type="primary">cynT</name>
    <name evidence="7" type="ORF">NBG4_240024</name>
</gene>
<organism evidence="7 8">
    <name type="scientific">Candidatus Sulfobium mesophilum</name>
    <dbReference type="NCBI Taxonomy" id="2016548"/>
    <lineage>
        <taxon>Bacteria</taxon>
        <taxon>Pseudomonadati</taxon>
        <taxon>Nitrospirota</taxon>
        <taxon>Nitrospiria</taxon>
        <taxon>Nitrospirales</taxon>
        <taxon>Nitrospiraceae</taxon>
        <taxon>Candidatus Sulfobium</taxon>
    </lineage>
</organism>
<dbReference type="AlphaFoldDB" id="A0A2U3QGJ0"/>
<keyword evidence="8" id="KW-1185">Reference proteome</keyword>
<dbReference type="EC" id="4.2.1.1" evidence="2"/>
<accession>A0A2U3QGJ0</accession>
<dbReference type="InterPro" id="IPR001765">
    <property type="entry name" value="Carbonic_anhydrase"/>
</dbReference>
<dbReference type="InterPro" id="IPR015892">
    <property type="entry name" value="Carbonic_anhydrase_CS"/>
</dbReference>
<reference evidence="8" key="1">
    <citation type="submission" date="2018-03" db="EMBL/GenBank/DDBJ databases">
        <authorList>
            <person name="Zecchin S."/>
        </authorList>
    </citation>
    <scope>NUCLEOTIDE SEQUENCE [LARGE SCALE GENOMIC DNA]</scope>
</reference>
<dbReference type="EMBL" id="OUUY01000069">
    <property type="protein sequence ID" value="SPQ00460.1"/>
    <property type="molecule type" value="Genomic_DNA"/>
</dbReference>
<evidence type="ECO:0000313" key="8">
    <source>
        <dbReference type="Proteomes" id="UP000245125"/>
    </source>
</evidence>
<name>A0A2U3QGJ0_9BACT</name>
<protein>
    <recommendedName>
        <fullName evidence="2">carbonic anhydrase</fullName>
        <ecNumber evidence="2">4.2.1.1</ecNumber>
    </recommendedName>
</protein>
<feature type="binding site" evidence="6">
    <location>
        <position position="123"/>
    </location>
    <ligand>
        <name>Zn(2+)</name>
        <dbReference type="ChEBI" id="CHEBI:29105"/>
    </ligand>
</feature>